<sequence length="101" mass="11629">MKGFTITIDCIKRMKSVTQLAAPHIKTGLRTEIISRFLGWRTYASFLHDVRANPQYIHEFDFVSALDFCKQRDVDLDEADLEEMAERLEDAFGDRTGTISN</sequence>
<comment type="caution">
    <text evidence="1">The sequence shown here is derived from an EMBL/GenBank/DDBJ whole genome shotgun (WGS) entry which is preliminary data.</text>
</comment>
<reference evidence="1" key="1">
    <citation type="submission" date="2022-07" db="EMBL/GenBank/DDBJ databases">
        <title>Pseudosulfitobacter sp. strain AP-MA-4, whole genome sequence.</title>
        <authorList>
            <person name="Jiang Y."/>
        </authorList>
    </citation>
    <scope>NUCLEOTIDE SEQUENCE</scope>
    <source>
        <strain evidence="1">AP-MA-4</strain>
    </source>
</reference>
<organism evidence="1 2">
    <name type="scientific">Pseudosulfitobacter koreensis</name>
    <dbReference type="NCBI Taxonomy" id="2968472"/>
    <lineage>
        <taxon>Bacteria</taxon>
        <taxon>Pseudomonadati</taxon>
        <taxon>Pseudomonadota</taxon>
        <taxon>Alphaproteobacteria</taxon>
        <taxon>Rhodobacterales</taxon>
        <taxon>Roseobacteraceae</taxon>
        <taxon>Pseudosulfitobacter</taxon>
    </lineage>
</organism>
<gene>
    <name evidence="1" type="ORF">NTA49_06970</name>
</gene>
<protein>
    <submittedName>
        <fullName evidence="1">Uncharacterized protein</fullName>
    </submittedName>
</protein>
<dbReference type="RefSeq" id="WP_258293964.1">
    <property type="nucleotide sequence ID" value="NZ_JANKJG010000003.1"/>
</dbReference>
<keyword evidence="2" id="KW-1185">Reference proteome</keyword>
<name>A0ABT1YZG6_9RHOB</name>
<evidence type="ECO:0000313" key="1">
    <source>
        <dbReference type="EMBL" id="MCR8826277.1"/>
    </source>
</evidence>
<accession>A0ABT1YZG6</accession>
<evidence type="ECO:0000313" key="2">
    <source>
        <dbReference type="Proteomes" id="UP001165396"/>
    </source>
</evidence>
<proteinExistence type="predicted"/>
<dbReference type="Proteomes" id="UP001165396">
    <property type="component" value="Unassembled WGS sequence"/>
</dbReference>
<dbReference type="EMBL" id="JANKJG010000003">
    <property type="protein sequence ID" value="MCR8826277.1"/>
    <property type="molecule type" value="Genomic_DNA"/>
</dbReference>